<organism evidence="4 5">
    <name type="scientific">Penicillium capsulatum</name>
    <dbReference type="NCBI Taxonomy" id="69766"/>
    <lineage>
        <taxon>Eukaryota</taxon>
        <taxon>Fungi</taxon>
        <taxon>Dikarya</taxon>
        <taxon>Ascomycota</taxon>
        <taxon>Pezizomycotina</taxon>
        <taxon>Eurotiomycetes</taxon>
        <taxon>Eurotiomycetidae</taxon>
        <taxon>Eurotiales</taxon>
        <taxon>Aspergillaceae</taxon>
        <taxon>Penicillium</taxon>
    </lineage>
</organism>
<protein>
    <submittedName>
        <fullName evidence="4">Acyl transferase/acyl hydrolase/lysophospholipase</fullName>
    </submittedName>
</protein>
<dbReference type="Gene3D" id="3.40.1090.10">
    <property type="entry name" value="Cytosolic phospholipase A2 catalytic domain"/>
    <property type="match status" value="1"/>
</dbReference>
<keyword evidence="4" id="KW-0808">Transferase</keyword>
<dbReference type="InterPro" id="IPR011990">
    <property type="entry name" value="TPR-like_helical_dom_sf"/>
</dbReference>
<dbReference type="Pfam" id="PF00931">
    <property type="entry name" value="NB-ARC"/>
    <property type="match status" value="1"/>
</dbReference>
<evidence type="ECO:0000313" key="5">
    <source>
        <dbReference type="Proteomes" id="UP001146351"/>
    </source>
</evidence>
<dbReference type="SUPFAM" id="SSF52540">
    <property type="entry name" value="P-loop containing nucleoside triphosphate hydrolases"/>
    <property type="match status" value="1"/>
</dbReference>
<dbReference type="PROSITE" id="PS51635">
    <property type="entry name" value="PNPLA"/>
    <property type="match status" value="1"/>
</dbReference>
<dbReference type="SUPFAM" id="SSF52151">
    <property type="entry name" value="FabD/lysophospholipase-like"/>
    <property type="match status" value="1"/>
</dbReference>
<proteinExistence type="predicted"/>
<feature type="domain" description="PNPLA" evidence="3">
    <location>
        <begin position="19"/>
        <end position="217"/>
    </location>
</feature>
<dbReference type="EMBL" id="JAPQKO010000001">
    <property type="protein sequence ID" value="KAJ5183921.1"/>
    <property type="molecule type" value="Genomic_DNA"/>
</dbReference>
<dbReference type="PANTHER" id="PTHR46082:SF11">
    <property type="entry name" value="AAA+ ATPASE DOMAIN-CONTAINING PROTEIN-RELATED"/>
    <property type="match status" value="1"/>
</dbReference>
<keyword evidence="5" id="KW-1185">Reference proteome</keyword>
<gene>
    <name evidence="4" type="ORF">N7492_001537</name>
</gene>
<dbReference type="PANTHER" id="PTHR46082">
    <property type="entry name" value="ATP/GTP-BINDING PROTEIN-RELATED"/>
    <property type="match status" value="1"/>
</dbReference>
<dbReference type="GO" id="GO:0046486">
    <property type="term" value="P:glycerolipid metabolic process"/>
    <property type="evidence" value="ECO:0007669"/>
    <property type="project" value="UniProtKB-ARBA"/>
</dbReference>
<evidence type="ECO:0000256" key="1">
    <source>
        <dbReference type="ARBA" id="ARBA00023098"/>
    </source>
</evidence>
<reference evidence="4" key="2">
    <citation type="journal article" date="2023" name="IMA Fungus">
        <title>Comparative genomic study of the Penicillium genus elucidates a diverse pangenome and 15 lateral gene transfer events.</title>
        <authorList>
            <person name="Petersen C."/>
            <person name="Sorensen T."/>
            <person name="Nielsen M.R."/>
            <person name="Sondergaard T.E."/>
            <person name="Sorensen J.L."/>
            <person name="Fitzpatrick D.A."/>
            <person name="Frisvad J.C."/>
            <person name="Nielsen K.L."/>
        </authorList>
    </citation>
    <scope>NUCLEOTIDE SEQUENCE</scope>
    <source>
        <strain evidence="4">IBT 21917</strain>
    </source>
</reference>
<name>A0A9W9IUV6_9EURO</name>
<dbReference type="InterPro" id="IPR002182">
    <property type="entry name" value="NB-ARC"/>
</dbReference>
<evidence type="ECO:0000256" key="2">
    <source>
        <dbReference type="PROSITE-ProRule" id="PRU01161"/>
    </source>
</evidence>
<keyword evidence="2 4" id="KW-0378">Hydrolase</keyword>
<feature type="active site" description="Nucleophile" evidence="2">
    <location>
        <position position="64"/>
    </location>
</feature>
<feature type="active site" description="Proton acceptor" evidence="2">
    <location>
        <position position="204"/>
    </location>
</feature>
<dbReference type="AlphaFoldDB" id="A0A9W9IUV6"/>
<dbReference type="Proteomes" id="UP001146351">
    <property type="component" value="Unassembled WGS sequence"/>
</dbReference>
<evidence type="ECO:0000313" key="4">
    <source>
        <dbReference type="EMBL" id="KAJ5183921.1"/>
    </source>
</evidence>
<evidence type="ECO:0000259" key="3">
    <source>
        <dbReference type="PROSITE" id="PS51635"/>
    </source>
</evidence>
<dbReference type="InterPro" id="IPR053137">
    <property type="entry name" value="NLR-like"/>
</dbReference>
<dbReference type="GO" id="GO:0043531">
    <property type="term" value="F:ADP binding"/>
    <property type="evidence" value="ECO:0007669"/>
    <property type="project" value="InterPro"/>
</dbReference>
<feature type="short sequence motif" description="GXSXG" evidence="2">
    <location>
        <begin position="62"/>
        <end position="66"/>
    </location>
</feature>
<dbReference type="SUPFAM" id="SSF48452">
    <property type="entry name" value="TPR-like"/>
    <property type="match status" value="2"/>
</dbReference>
<dbReference type="GO" id="GO:0016740">
    <property type="term" value="F:transferase activity"/>
    <property type="evidence" value="ECO:0007669"/>
    <property type="project" value="UniProtKB-KW"/>
</dbReference>
<dbReference type="Pfam" id="PF01734">
    <property type="entry name" value="Patatin"/>
    <property type="match status" value="1"/>
</dbReference>
<keyword evidence="2" id="KW-0442">Lipid degradation</keyword>
<feature type="short sequence motif" description="DGA/G" evidence="2">
    <location>
        <begin position="204"/>
        <end position="206"/>
    </location>
</feature>
<sequence length="1171" mass="132189">MPTLHSGPNPVDRDGLCLLSLDGGGVRGLSSLYILKCIMTLVNSERPGEQLKPCDVFDMIAGTSTGGLIAIMLGRLEMDVDECIEAYRELMKSIFSEKTNNLPVDWSGNIQAQYDSKKLRLAVENVVTRAGASPKDLLNDGKARKCRVFVCAVAKETLHITRLRSYDVPEENTPCATICEAALATSAATGFFEPVRLGDRLFVDGAFGANNPVEELEEEACDIWCHSTRDLKALTKCLVSIGTGTAAKRAIDDNLVKFLSKTLVRMVTKPEGTERRFMARWRNECHQGRCFRFNVEQGLQDVQMSDYQKRSLIETATHDYLRIPRQKSDLDECMKNLARKKGQTGLDFDIRVQEYKLRTIRMEVEANMQSSQTPYATHRASCWMVPFERNPRYVDREVVNSVKNKLFSGKEAQSIAICGLGGAGKTQIALELAHQTREQYPDCSVFWVPAMSPDSIRQAYVEMAGHLGIFVQEKEEVDVTQLVNDHLTQARTGRWLLIFDNADDLETWDPNLNESPTSVIPKNALPQHSLGATFFTTRSQKVARYIGIHQIIEIPEMDQMSATEVLKNSLVDKTLLDDKEGTAKLLQNLTYLPLAIVQAASFINQNSMNISSYISLLDGQEQHAVELFSEEFEDEGRYKSIKNPIATTWLTSFGQIQKLSQCACYHLSFMACIGSRNIPISLLPQSDQVEHQKALGILQSYSFIRLRPDKKSLDLHRLVHLATRIWLRSMSDSASLAHWESWALTYLGRMFKFVESDRSLSKAYTPHALKLLEVTPEDKDLYARMDLSNVVAGVLKNDGRFKESEKCHLQAIKCAKAQFGSENKHTVCCVANLATSYSDQGRLKEALELMTQNLHTQIKILGINSRGVTITIACLAGVYNLLDENSIAEWLAIIATWGYMKFFGPQSAETLLTLQRMVHIYLQQGRIANATELGVFCLEIAQRALEPDHPMAINAHTCLSTIYGNQGLWKDAERVAHDALEKYKEVLGWENPVTIRQLYQLATILENQGRDAEAISVMTDCAELSARIFGPHSADTKHAMGWIEYWKNRKSRHVRIRQRLNYTHKSIAILQRRKVYPQVKAYGGLWYVRRQTVDDTFIREVKTAYENYYDLGKVPDNDCPTVKGFEDEWSSDACSVNSKDPDYMRWHHGQETASFSKWIGGKLSLTSFRAS</sequence>
<dbReference type="GO" id="GO:0016787">
    <property type="term" value="F:hydrolase activity"/>
    <property type="evidence" value="ECO:0007669"/>
    <property type="project" value="UniProtKB-UniRule"/>
</dbReference>
<dbReference type="CDD" id="cd07216">
    <property type="entry name" value="Pat17_PNPLA8_PNPLA9_like3"/>
    <property type="match status" value="1"/>
</dbReference>
<keyword evidence="1 2" id="KW-0443">Lipid metabolism</keyword>
<reference evidence="4" key="1">
    <citation type="submission" date="2022-11" db="EMBL/GenBank/DDBJ databases">
        <authorList>
            <person name="Petersen C."/>
        </authorList>
    </citation>
    <scope>NUCLEOTIDE SEQUENCE</scope>
    <source>
        <strain evidence="4">IBT 21917</strain>
    </source>
</reference>
<dbReference type="InterPro" id="IPR016035">
    <property type="entry name" value="Acyl_Trfase/lysoPLipase"/>
</dbReference>
<dbReference type="Pfam" id="PF13424">
    <property type="entry name" value="TPR_12"/>
    <property type="match status" value="1"/>
</dbReference>
<feature type="short sequence motif" description="GXGXXG" evidence="2">
    <location>
        <begin position="23"/>
        <end position="28"/>
    </location>
</feature>
<dbReference type="Gene3D" id="1.25.40.10">
    <property type="entry name" value="Tetratricopeptide repeat domain"/>
    <property type="match status" value="2"/>
</dbReference>
<dbReference type="Pfam" id="PF13374">
    <property type="entry name" value="TPR_10"/>
    <property type="match status" value="2"/>
</dbReference>
<accession>A0A9W9IUV6</accession>
<comment type="caution">
    <text evidence="4">The sequence shown here is derived from an EMBL/GenBank/DDBJ whole genome shotgun (WGS) entry which is preliminary data.</text>
</comment>
<dbReference type="InterPro" id="IPR002641">
    <property type="entry name" value="PNPLA_dom"/>
</dbReference>
<dbReference type="GO" id="GO:0016042">
    <property type="term" value="P:lipid catabolic process"/>
    <property type="evidence" value="ECO:0007669"/>
    <property type="project" value="UniProtKB-UniRule"/>
</dbReference>
<dbReference type="InterPro" id="IPR027417">
    <property type="entry name" value="P-loop_NTPase"/>
</dbReference>
<dbReference type="Gene3D" id="3.40.50.300">
    <property type="entry name" value="P-loop containing nucleotide triphosphate hydrolases"/>
    <property type="match status" value="1"/>
</dbReference>
<dbReference type="OrthoDB" id="1577640at2759"/>